<gene>
    <name evidence="2" type="ORF">QBC38DRAFT_521650</name>
</gene>
<reference evidence="2" key="1">
    <citation type="journal article" date="2023" name="Mol. Phylogenet. Evol.">
        <title>Genome-scale phylogeny and comparative genomics of the fungal order Sordariales.</title>
        <authorList>
            <person name="Hensen N."/>
            <person name="Bonometti L."/>
            <person name="Westerberg I."/>
            <person name="Brannstrom I.O."/>
            <person name="Guillou S."/>
            <person name="Cros-Aarteil S."/>
            <person name="Calhoun S."/>
            <person name="Haridas S."/>
            <person name="Kuo A."/>
            <person name="Mondo S."/>
            <person name="Pangilinan J."/>
            <person name="Riley R."/>
            <person name="LaButti K."/>
            <person name="Andreopoulos B."/>
            <person name="Lipzen A."/>
            <person name="Chen C."/>
            <person name="Yan M."/>
            <person name="Daum C."/>
            <person name="Ng V."/>
            <person name="Clum A."/>
            <person name="Steindorff A."/>
            <person name="Ohm R.A."/>
            <person name="Martin F."/>
            <person name="Silar P."/>
            <person name="Natvig D.O."/>
            <person name="Lalanne C."/>
            <person name="Gautier V."/>
            <person name="Ament-Velasquez S.L."/>
            <person name="Kruys A."/>
            <person name="Hutchinson M.I."/>
            <person name="Powell A.J."/>
            <person name="Barry K."/>
            <person name="Miller A.N."/>
            <person name="Grigoriev I.V."/>
            <person name="Debuchy R."/>
            <person name="Gladieux P."/>
            <person name="Hiltunen Thoren M."/>
            <person name="Johannesson H."/>
        </authorList>
    </citation>
    <scope>NUCLEOTIDE SEQUENCE</scope>
    <source>
        <strain evidence="2">CBS 990.96</strain>
    </source>
</reference>
<protein>
    <submittedName>
        <fullName evidence="2">Uncharacterized protein</fullName>
    </submittedName>
</protein>
<evidence type="ECO:0000313" key="3">
    <source>
        <dbReference type="Proteomes" id="UP001301958"/>
    </source>
</evidence>
<proteinExistence type="predicted"/>
<feature type="region of interest" description="Disordered" evidence="1">
    <location>
        <begin position="100"/>
        <end position="120"/>
    </location>
</feature>
<evidence type="ECO:0000256" key="1">
    <source>
        <dbReference type="SAM" id="MobiDB-lite"/>
    </source>
</evidence>
<evidence type="ECO:0000313" key="2">
    <source>
        <dbReference type="EMBL" id="KAK4221642.1"/>
    </source>
</evidence>
<feature type="compositionally biased region" description="Polar residues" evidence="1">
    <location>
        <begin position="100"/>
        <end position="109"/>
    </location>
</feature>
<feature type="region of interest" description="Disordered" evidence="1">
    <location>
        <begin position="45"/>
        <end position="81"/>
    </location>
</feature>
<dbReference type="Proteomes" id="UP001301958">
    <property type="component" value="Unassembled WGS sequence"/>
</dbReference>
<sequence length="314" mass="34264">MDFSCRYCRAIIYGPKETCDKHEQTCDKNPEALASTILAALSEMRARGSREKTNTTVTPTLFSSSSSSAAGPLPPLPKLPPASSLTTSISRLYPFPSARQTSFPSSITTAPRRPLPPIPETTGTFPSIINTSFSNILRPPPGLPPRPNPNYQILPPPGLPQLQQNPNYELLPPNHLSSRQKGIPCLYAHRGCEYTYLEPPEPKYGPPVHGPLLEHETYCVYKPYPVGTKMSLDRTEVFTGLECGFSERGWFVGLGRWRVGEEVGKEVGKEEDKAGMDNIGREGLGVGVSDKVKARMEALGVTAEEKKVAAAEGK</sequence>
<feature type="compositionally biased region" description="Low complexity" evidence="1">
    <location>
        <begin position="55"/>
        <end position="71"/>
    </location>
</feature>
<reference evidence="2" key="2">
    <citation type="submission" date="2023-05" db="EMBL/GenBank/DDBJ databases">
        <authorList>
            <consortium name="Lawrence Berkeley National Laboratory"/>
            <person name="Steindorff A."/>
            <person name="Hensen N."/>
            <person name="Bonometti L."/>
            <person name="Westerberg I."/>
            <person name="Brannstrom I.O."/>
            <person name="Guillou S."/>
            <person name="Cros-Aarteil S."/>
            <person name="Calhoun S."/>
            <person name="Haridas S."/>
            <person name="Kuo A."/>
            <person name="Mondo S."/>
            <person name="Pangilinan J."/>
            <person name="Riley R."/>
            <person name="Labutti K."/>
            <person name="Andreopoulos B."/>
            <person name="Lipzen A."/>
            <person name="Chen C."/>
            <person name="Yanf M."/>
            <person name="Daum C."/>
            <person name="Ng V."/>
            <person name="Clum A."/>
            <person name="Ohm R."/>
            <person name="Martin F."/>
            <person name="Silar P."/>
            <person name="Natvig D."/>
            <person name="Lalanne C."/>
            <person name="Gautier V."/>
            <person name="Ament-Velasquez S.L."/>
            <person name="Kruys A."/>
            <person name="Hutchinson M.I."/>
            <person name="Powell A.J."/>
            <person name="Barry K."/>
            <person name="Miller A.N."/>
            <person name="Grigoriev I.V."/>
            <person name="Debuchy R."/>
            <person name="Gladieux P."/>
            <person name="Thoren M.H."/>
            <person name="Johannesson H."/>
        </authorList>
    </citation>
    <scope>NUCLEOTIDE SEQUENCE</scope>
    <source>
        <strain evidence="2">CBS 990.96</strain>
    </source>
</reference>
<dbReference type="EMBL" id="MU865527">
    <property type="protein sequence ID" value="KAK4221642.1"/>
    <property type="molecule type" value="Genomic_DNA"/>
</dbReference>
<accession>A0AAN6YRU5</accession>
<organism evidence="2 3">
    <name type="scientific">Podospora fimiseda</name>
    <dbReference type="NCBI Taxonomy" id="252190"/>
    <lineage>
        <taxon>Eukaryota</taxon>
        <taxon>Fungi</taxon>
        <taxon>Dikarya</taxon>
        <taxon>Ascomycota</taxon>
        <taxon>Pezizomycotina</taxon>
        <taxon>Sordariomycetes</taxon>
        <taxon>Sordariomycetidae</taxon>
        <taxon>Sordariales</taxon>
        <taxon>Podosporaceae</taxon>
        <taxon>Podospora</taxon>
    </lineage>
</organism>
<keyword evidence="3" id="KW-1185">Reference proteome</keyword>
<comment type="caution">
    <text evidence="2">The sequence shown here is derived from an EMBL/GenBank/DDBJ whole genome shotgun (WGS) entry which is preliminary data.</text>
</comment>
<name>A0AAN6YRU5_9PEZI</name>
<dbReference type="AlphaFoldDB" id="A0AAN6YRU5"/>